<dbReference type="EMBL" id="JABTEG010000003">
    <property type="protein sequence ID" value="KAG4305607.1"/>
    <property type="molecule type" value="Genomic_DNA"/>
</dbReference>
<keyword evidence="2" id="KW-1185">Reference proteome</keyword>
<reference evidence="1 2" key="1">
    <citation type="journal article" date="2021" name="Commun. Biol.">
        <title>Genomic insights into the host specific adaptation of the Pneumocystis genus.</title>
        <authorList>
            <person name="Cisse O.H."/>
            <person name="Ma L."/>
            <person name="Dekker J.P."/>
            <person name="Khil P.P."/>
            <person name="Youn J.-H."/>
            <person name="Brenchley J.M."/>
            <person name="Blair R."/>
            <person name="Pahar B."/>
            <person name="Chabe M."/>
            <person name="Van Rompay K.K.A."/>
            <person name="Keesler R."/>
            <person name="Sukura A."/>
            <person name="Hirsch V."/>
            <person name="Kutty G."/>
            <person name="Liu Y."/>
            <person name="Peng L."/>
            <person name="Chen J."/>
            <person name="Song J."/>
            <person name="Weissenbacher-Lang C."/>
            <person name="Xu J."/>
            <person name="Upham N.S."/>
            <person name="Stajich J.E."/>
            <person name="Cuomo C.A."/>
            <person name="Cushion M.T."/>
            <person name="Kovacs J.A."/>
        </authorList>
    </citation>
    <scope>NUCLEOTIDE SEQUENCE [LARGE SCALE GENOMIC DNA]</scope>
    <source>
        <strain evidence="1 2">RABM</strain>
    </source>
</reference>
<organism evidence="1 2">
    <name type="scientific">Pneumocystis oryctolagi</name>
    <dbReference type="NCBI Taxonomy" id="42067"/>
    <lineage>
        <taxon>Eukaryota</taxon>
        <taxon>Fungi</taxon>
        <taxon>Dikarya</taxon>
        <taxon>Ascomycota</taxon>
        <taxon>Taphrinomycotina</taxon>
        <taxon>Pneumocystomycetes</taxon>
        <taxon>Pneumocystaceae</taxon>
        <taxon>Pneumocystis</taxon>
    </lineage>
</organism>
<name>A0ACB7CGA5_9ASCO</name>
<proteinExistence type="predicted"/>
<evidence type="ECO:0000313" key="2">
    <source>
        <dbReference type="Proteomes" id="UP000768646"/>
    </source>
</evidence>
<dbReference type="Proteomes" id="UP000768646">
    <property type="component" value="Unassembled WGS sequence"/>
</dbReference>
<gene>
    <name evidence="1" type="ORF">PORY_001163</name>
</gene>
<protein>
    <submittedName>
        <fullName evidence="1">Uncharacterized protein</fullName>
    </submittedName>
</protein>
<accession>A0ACB7CGA5</accession>
<evidence type="ECO:0000313" key="1">
    <source>
        <dbReference type="EMBL" id="KAG4305607.1"/>
    </source>
</evidence>
<comment type="caution">
    <text evidence="1">The sequence shown here is derived from an EMBL/GenBank/DDBJ whole genome shotgun (WGS) entry which is preliminary data.</text>
</comment>
<sequence length="1604" mass="185762">MAYGSSKPDQNPSYLRRKVKMEPLDLSTVEMNYQESEKPKCKRPLGVQEAPTYFPTEEEFRQPLKYIESITEEGRKYGIIKIVPPKGWKPTFSIDSETFLFRTRKQALNSMEGRFRANLTYLDQLFKFHKQQGSPIKSLPMIDKHPVDLYCLKRAVESRGGYHKACEKRRWEEICRELGYSQTNKHFSNTVTLLKTIYQKYNLPYDMYSEKMKSSPKSQKENSRKGLIVNSSPNSLNKILMLSKFEKNDLLDDIDDELDSKSIKKESCIGKNEKDVNDSKTCDAIDEHGKRSTRNSQKGWINTRIFLVSQFNLKVEMKAEITNNSKLSGSNVEKINSIDKDKSKGVCEKCHKEVDFPLMLLCSTCGIRYHIYCLEYSLTNIPKNEWYCNKCFLGASDFGFEDGNTYSLKQFQEKANSFKKKYFSKKQPTKKQNYPTEADVEEEFWKLIESTNVATEVEYGADIHSTTHGSGFPTLEKKPLDSYSSDPWNLNILPLSPDSLLRYIKTNISGMTTPWLYVGMCFSAFCWHNEDHYTYSINYQHFGETKTWYGIPDSDADLFEQIMENTMPELFEQQPDLLFQLVTMISPVKLLDEGVRVYAIDQHANQFVVTFPQAYHAGFNHGFNLNEAVNFAIPNWISEGYSLESVKRYKKFKKMPVFSHDELLLSIFSHENGIKTAMWLNVVLNEMKDRELKSRKFLREKIENLSEEIDETSLSEDQYQCKICKSFTYLSQVKCKCTTEIVCIDHYLELCNCEKNTYILKLRYSDEYLKEIAEKINERSNLPTMWTKKFYKIMSENERPSLKLMRSLLSEAEKIQYPIEEVSSLRSFVMKVNEWVENANNFITRKHQNRRKNEKVWRKGRATELEERDRIFRNPTYLESLLKEAESLPFDTPEIQMLREKADAINSFRNRAKEIFSQSTISSSQCLEIIESGKSLNVDIPEIEQFEQYYEQLVWIETVRNVENNCISLKEVNDLISEAEKIKIPENNPYFLKLRMKKENGEAWEARAIELMKRETIPMDELVRLADQASNLSVTQEVLTKVNSIINRIREIHNSVQSIQQRILNPNFWQRPTANELKKVMDVVNSLPNPPEGVSALQKEQQKLHEWIRRGKRLFGKANAPLETLGQHMEYVVKRNNSCLSLADKPRTPVEPSSREQTPDPSTSIDKGNGFGISSSRIPHHDLFCLCRQPESGLMVECEICHEWYHGRCLKVSRKKLRDDDKWTCPICDYRVEIPRLSNRPKLEDMQQLLSDALFLPFIPSELDKLKEIVETGVAFRNHIQPYIYSPLGLTSAEVPIMRFYLRKMEGSELLLAEETNFFKAKLHELVPIAPVPPQAIEISKSTRKPRPTKRQRELIALGLDPNSESLEKFSNVTSKKSKVINISQPSNPKVNINPTPIPLICICRKPWIPNDSPKINCFDCGNWFHHSCVGLNEAISQTLNQYLCPNCCKRRSQPYLFHINNYSNDNALSSSLNEIRSSNAYHYERSLYDQDIKVNHSIGDYTSQSISSTNNISNIFEAFANQGLSDKTLLGNIRHSSDIEDSVRSSQTDRELLYALVDLAQGMQNHQGAGHQEYSGNLMEEDNNFADKYLNASSLVNIHFGNK</sequence>